<evidence type="ECO:0008006" key="4">
    <source>
        <dbReference type="Google" id="ProtNLM"/>
    </source>
</evidence>
<keyword evidence="1" id="KW-0472">Membrane</keyword>
<feature type="transmembrane region" description="Helical" evidence="1">
    <location>
        <begin position="87"/>
        <end position="109"/>
    </location>
</feature>
<comment type="caution">
    <text evidence="2">The sequence shown here is derived from an EMBL/GenBank/DDBJ whole genome shotgun (WGS) entry which is preliminary data.</text>
</comment>
<accession>A0A2S6NLR3</accession>
<keyword evidence="3" id="KW-1185">Reference proteome</keyword>
<protein>
    <recommendedName>
        <fullName evidence="4">Rod shape-determining protein MreD</fullName>
    </recommendedName>
</protein>
<evidence type="ECO:0000313" key="2">
    <source>
        <dbReference type="EMBL" id="PPQ36483.1"/>
    </source>
</evidence>
<dbReference type="RefSeq" id="WP_104517763.1">
    <property type="nucleotide sequence ID" value="NZ_NHRY01000057.1"/>
</dbReference>
<reference evidence="2 3" key="1">
    <citation type="journal article" date="2018" name="Arch. Microbiol.">
        <title>New insights into the metabolic potential of the phototrophic purple bacterium Rhodopila globiformis DSM 161(T) from its draft genome sequence and evidence for a vanadium-dependent nitrogenase.</title>
        <authorList>
            <person name="Imhoff J.F."/>
            <person name="Rahn T."/>
            <person name="Kunzel S."/>
            <person name="Neulinger S.C."/>
        </authorList>
    </citation>
    <scope>NUCLEOTIDE SEQUENCE [LARGE SCALE GENOMIC DNA]</scope>
    <source>
        <strain evidence="2 3">DSM 161</strain>
    </source>
</reference>
<feature type="transmembrane region" description="Helical" evidence="1">
    <location>
        <begin position="22"/>
        <end position="39"/>
    </location>
</feature>
<dbReference type="AlphaFoldDB" id="A0A2S6NLR3"/>
<dbReference type="OrthoDB" id="7161178at2"/>
<gene>
    <name evidence="2" type="ORF">CCS01_05075</name>
</gene>
<keyword evidence="1" id="KW-1133">Transmembrane helix</keyword>
<feature type="transmembrane region" description="Helical" evidence="1">
    <location>
        <begin position="121"/>
        <end position="143"/>
    </location>
</feature>
<keyword evidence="1" id="KW-0812">Transmembrane</keyword>
<sequence length="185" mass="20232">MAFIDRRPGIRPRPSLGRRLDIAARASFPACITILLMLLTEAPLGLADQPTLLPAVTLGAVWFWSLYRPASFPPPVVFVVGLLLDLLGYLPLGVGVFTLLCVHGVAASLRRWRLAPRGFAWIWSLFALVACAASLLMWLLIMLLNFRLLSPDPMVFMAILSVAIYPVLAVPFAAALRSVANPERA</sequence>
<evidence type="ECO:0000256" key="1">
    <source>
        <dbReference type="SAM" id="Phobius"/>
    </source>
</evidence>
<proteinExistence type="predicted"/>
<dbReference type="EMBL" id="NHRY01000057">
    <property type="protein sequence ID" value="PPQ36483.1"/>
    <property type="molecule type" value="Genomic_DNA"/>
</dbReference>
<name>A0A2S6NLR3_RHOGL</name>
<dbReference type="Proteomes" id="UP000239724">
    <property type="component" value="Unassembled WGS sequence"/>
</dbReference>
<organism evidence="2 3">
    <name type="scientific">Rhodopila globiformis</name>
    <name type="common">Rhodopseudomonas globiformis</name>
    <dbReference type="NCBI Taxonomy" id="1071"/>
    <lineage>
        <taxon>Bacteria</taxon>
        <taxon>Pseudomonadati</taxon>
        <taxon>Pseudomonadota</taxon>
        <taxon>Alphaproteobacteria</taxon>
        <taxon>Acetobacterales</taxon>
        <taxon>Acetobacteraceae</taxon>
        <taxon>Rhodopila</taxon>
    </lineage>
</organism>
<evidence type="ECO:0000313" key="3">
    <source>
        <dbReference type="Proteomes" id="UP000239724"/>
    </source>
</evidence>
<feature type="transmembrane region" description="Helical" evidence="1">
    <location>
        <begin position="155"/>
        <end position="176"/>
    </location>
</feature>